<gene>
    <name evidence="10" type="primary">ppc</name>
    <name evidence="14" type="ORF">IB75_03880</name>
</gene>
<evidence type="ECO:0000256" key="9">
    <source>
        <dbReference type="ARBA" id="ARBA00048995"/>
    </source>
</evidence>
<feature type="active site" evidence="10 11">
    <location>
        <position position="165"/>
    </location>
</feature>
<dbReference type="PROSITE" id="PS00781">
    <property type="entry name" value="PEPCASE_1"/>
    <property type="match status" value="1"/>
</dbReference>
<comment type="catalytic activity">
    <reaction evidence="9 10">
        <text>oxaloacetate + phosphate = phosphoenolpyruvate + hydrogencarbonate</text>
        <dbReference type="Rhea" id="RHEA:28370"/>
        <dbReference type="ChEBI" id="CHEBI:16452"/>
        <dbReference type="ChEBI" id="CHEBI:17544"/>
        <dbReference type="ChEBI" id="CHEBI:43474"/>
        <dbReference type="ChEBI" id="CHEBI:58702"/>
        <dbReference type="EC" id="4.1.1.31"/>
    </reaction>
</comment>
<evidence type="ECO:0000256" key="6">
    <source>
        <dbReference type="ARBA" id="ARBA00022842"/>
    </source>
</evidence>
<accession>A0A0E2Z459</accession>
<evidence type="ECO:0000256" key="1">
    <source>
        <dbReference type="ARBA" id="ARBA00001946"/>
    </source>
</evidence>
<evidence type="ECO:0000256" key="13">
    <source>
        <dbReference type="SAM" id="MobiDB-lite"/>
    </source>
</evidence>
<evidence type="ECO:0000256" key="5">
    <source>
        <dbReference type="ARBA" id="ARBA00022419"/>
    </source>
</evidence>
<comment type="cofactor">
    <cofactor evidence="1 10">
        <name>Mg(2+)</name>
        <dbReference type="ChEBI" id="CHEBI:18420"/>
    </cofactor>
</comment>
<feature type="active site" evidence="10 12">
    <location>
        <position position="614"/>
    </location>
</feature>
<dbReference type="Gene3D" id="1.20.1440.90">
    <property type="entry name" value="Phosphoenolpyruvate/pyruvate domain"/>
    <property type="match status" value="1"/>
</dbReference>
<keyword evidence="14" id="KW-0670">Pyruvate</keyword>
<dbReference type="InterPro" id="IPR018129">
    <property type="entry name" value="PEP_COase_Lys_AS"/>
</dbReference>
<evidence type="ECO:0000256" key="8">
    <source>
        <dbReference type="ARBA" id="ARBA00023300"/>
    </source>
</evidence>
<comment type="caution">
    <text evidence="14">The sequence shown here is derived from an EMBL/GenBank/DDBJ whole genome shotgun (WGS) entry which is preliminary data.</text>
</comment>
<evidence type="ECO:0000313" key="15">
    <source>
        <dbReference type="Proteomes" id="UP000028839"/>
    </source>
</evidence>
<evidence type="ECO:0000256" key="11">
    <source>
        <dbReference type="PROSITE-ProRule" id="PRU10111"/>
    </source>
</evidence>
<dbReference type="InterPro" id="IPR033129">
    <property type="entry name" value="PEPCASE_His_AS"/>
</dbReference>
<dbReference type="HOGENOM" id="CLU_006557_2_0_6"/>
<dbReference type="EMBL" id="JPGN01000023">
    <property type="protein sequence ID" value="KFI20259.1"/>
    <property type="molecule type" value="Genomic_DNA"/>
</dbReference>
<evidence type="ECO:0000256" key="2">
    <source>
        <dbReference type="ARBA" id="ARBA00003670"/>
    </source>
</evidence>
<evidence type="ECO:0000256" key="3">
    <source>
        <dbReference type="ARBA" id="ARBA00008346"/>
    </source>
</evidence>
<sequence>MTSMKPQTPETNPALQDQTGNTTPWRDKELRARVKLFGNLLGQVIQNQSGEKVFAAVEALRKGYINLRKKENSDKRIQLLRLIDTLNVEKITQVVRAFSIYFSLANIAEEAYQHRQRQRRIDAGGPLWRGSFEETLRELRKSGISPEQLQIMLDNLAYIPVITAHPTEAKRRTVMEHLRKIFLASKLLDETRLSQREEETLHRQLERQIQVLWKTDEVRAHRPQVQDEIINGLFYFKVSLFQAVPETYRQLEEAINKVYGDMLPESTTLRVPSFLHFGSWIGGDRDGNPNVTPEVTAMAVRLQMRMALQHYIACITKLTRILTHSIPLIRPSTALTESINQDLSDCPETFRGDPDRFSREPYRRKLYLMRYRLMDNLRAVERYLLPEIQPTPPQGVGYPSEEKFLEDLCLLRDSLSSHGDGNIAAGELQDLIRLVESFGFYLLKLDVRQESGRHTEAVAELVKHLDLHPSYLDLSETERLGLLSEQLAREEETTIQRERLTPATRETLDLFHVMAQMRQEVSPRVFGHYVISMTHAASHVMEVMYLGYLAGLAGRRRGQWHCGLQISPLFETIEDLEHIEPVMTALLDDPSYRALLQAAGNQQEVMIGYSDSCKDGGILASSWKLYDAQKKVTGLTDSRGVDCRIFHGRGGTIGRGGGPTFDAILSQPQGTVHGQIKFTEQGEVLSSRYSNPETAIYELNMGISGLIKASTCLVQPPQEEKRDYLGIIDSLVETGEQTYREFTEQTSGFQDYFYEATPVNEIGLLNIGSRPPHRKKGDRSKNSVRAIPWVFGWAQARHTFPAWYGIGSALEKWRAGAPDRLAKLQTMYEEWPYFRALLSNTQMSLAKAELHIAQQYAGLCLDPETGQKIFALLSAEYQRTVTQVLHIVGAHTLLEENPPLALSLQRRDPYLDPLNHIQLTLLKRTRDPRITPEEREAWLDPLLRSINAIAAGMRNTG</sequence>
<evidence type="ECO:0000256" key="10">
    <source>
        <dbReference type="HAMAP-Rule" id="MF_00595"/>
    </source>
</evidence>
<dbReference type="HAMAP" id="MF_00595">
    <property type="entry name" value="PEPcase_type1"/>
    <property type="match status" value="1"/>
</dbReference>
<dbReference type="PROSITE" id="PS00393">
    <property type="entry name" value="PEPCASE_2"/>
    <property type="match status" value="1"/>
</dbReference>
<comment type="function">
    <text evidence="2 10">Forms oxaloacetate, a four-carbon dicarboxylic acid source for the tricarboxylic acid cycle.</text>
</comment>
<dbReference type="GO" id="GO:0006107">
    <property type="term" value="P:oxaloacetate metabolic process"/>
    <property type="evidence" value="ECO:0007669"/>
    <property type="project" value="UniProtKB-UniRule"/>
</dbReference>
<dbReference type="SUPFAM" id="SSF51621">
    <property type="entry name" value="Phosphoenolpyruvate/pyruvate domain"/>
    <property type="match status" value="1"/>
</dbReference>
<dbReference type="GO" id="GO:0008964">
    <property type="term" value="F:phosphoenolpyruvate carboxylase activity"/>
    <property type="evidence" value="ECO:0007669"/>
    <property type="project" value="UniProtKB-UniRule"/>
</dbReference>
<dbReference type="PANTHER" id="PTHR30523">
    <property type="entry name" value="PHOSPHOENOLPYRUVATE CARBOXYLASE"/>
    <property type="match status" value="1"/>
</dbReference>
<dbReference type="PRINTS" id="PR00150">
    <property type="entry name" value="PEPCARBXLASE"/>
</dbReference>
<feature type="region of interest" description="Disordered" evidence="13">
    <location>
        <begin position="1"/>
        <end position="24"/>
    </location>
</feature>
<dbReference type="AlphaFoldDB" id="A0A0E2Z459"/>
<protein>
    <recommendedName>
        <fullName evidence="5 10">Phosphoenolpyruvate carboxylase</fullName>
        <shortName evidence="10">PEPC</shortName>
        <shortName evidence="10">PEPCase</shortName>
        <ecNumber evidence="4 10">4.1.1.31</ecNumber>
    </recommendedName>
</protein>
<dbReference type="EC" id="4.1.1.31" evidence="4 10"/>
<dbReference type="GO" id="GO:0015977">
    <property type="term" value="P:carbon fixation"/>
    <property type="evidence" value="ECO:0007669"/>
    <property type="project" value="UniProtKB-UniRule"/>
</dbReference>
<dbReference type="InterPro" id="IPR015813">
    <property type="entry name" value="Pyrv/PenolPyrv_kinase-like_dom"/>
</dbReference>
<dbReference type="InterPro" id="IPR022805">
    <property type="entry name" value="PEP_COase_bac/pln-type"/>
</dbReference>
<dbReference type="GO" id="GO:0005829">
    <property type="term" value="C:cytosol"/>
    <property type="evidence" value="ECO:0007669"/>
    <property type="project" value="TreeGrafter"/>
</dbReference>
<keyword evidence="6 10" id="KW-0460">Magnesium</keyword>
<proteinExistence type="inferred from homology"/>
<keyword evidence="7 10" id="KW-0456">Lyase</keyword>
<name>A0A0E2Z459_9GAMM</name>
<organism evidence="14 15">
    <name type="scientific">Nitrosococcus oceani C-27</name>
    <dbReference type="NCBI Taxonomy" id="314279"/>
    <lineage>
        <taxon>Bacteria</taxon>
        <taxon>Pseudomonadati</taxon>
        <taxon>Pseudomonadota</taxon>
        <taxon>Gammaproteobacteria</taxon>
        <taxon>Chromatiales</taxon>
        <taxon>Chromatiaceae</taxon>
        <taxon>Nitrosococcus</taxon>
    </lineage>
</organism>
<dbReference type="GO" id="GO:0006099">
    <property type="term" value="P:tricarboxylic acid cycle"/>
    <property type="evidence" value="ECO:0007669"/>
    <property type="project" value="InterPro"/>
</dbReference>
<evidence type="ECO:0000256" key="12">
    <source>
        <dbReference type="PROSITE-ProRule" id="PRU10112"/>
    </source>
</evidence>
<keyword evidence="8 10" id="KW-0120">Carbon dioxide fixation</keyword>
<dbReference type="NCBIfam" id="NF000584">
    <property type="entry name" value="PRK00009.1"/>
    <property type="match status" value="1"/>
</dbReference>
<dbReference type="InterPro" id="IPR021135">
    <property type="entry name" value="PEP_COase"/>
</dbReference>
<dbReference type="OrthoDB" id="9768133at2"/>
<dbReference type="Pfam" id="PF00311">
    <property type="entry name" value="PEPcase"/>
    <property type="match status" value="1"/>
</dbReference>
<evidence type="ECO:0000313" key="14">
    <source>
        <dbReference type="EMBL" id="KFI20259.1"/>
    </source>
</evidence>
<comment type="subunit">
    <text evidence="10">Homotetramer.</text>
</comment>
<dbReference type="GO" id="GO:0000287">
    <property type="term" value="F:magnesium ion binding"/>
    <property type="evidence" value="ECO:0007669"/>
    <property type="project" value="UniProtKB-UniRule"/>
</dbReference>
<reference evidence="14 15" key="1">
    <citation type="submission" date="2014-07" db="EMBL/GenBank/DDBJ databases">
        <title>Comparative analysis of Nitrosococcus oceani genome inventories of strains from Pacific and Atlantic gyres.</title>
        <authorList>
            <person name="Lim C.K."/>
            <person name="Wang L."/>
            <person name="Sayavedra-Soto L.A."/>
            <person name="Klotz M.G."/>
        </authorList>
    </citation>
    <scope>NUCLEOTIDE SEQUENCE [LARGE SCALE GENOMIC DNA]</scope>
    <source>
        <strain evidence="14 15">C-27</strain>
    </source>
</reference>
<evidence type="ECO:0000256" key="4">
    <source>
        <dbReference type="ARBA" id="ARBA00012305"/>
    </source>
</evidence>
<dbReference type="PANTHER" id="PTHR30523:SF46">
    <property type="entry name" value="PHOSPHOENOLPYRUVATE CARBOXYLASE"/>
    <property type="match status" value="1"/>
</dbReference>
<dbReference type="Proteomes" id="UP000028839">
    <property type="component" value="Unassembled WGS sequence"/>
</dbReference>
<evidence type="ECO:0000256" key="7">
    <source>
        <dbReference type="ARBA" id="ARBA00023239"/>
    </source>
</evidence>
<comment type="similarity">
    <text evidence="3 10">Belongs to the PEPCase type 1 family.</text>
</comment>